<dbReference type="AlphaFoldDB" id="A0A9W7A8W0"/>
<keyword evidence="4" id="KW-1185">Reference proteome</keyword>
<evidence type="ECO:0000313" key="4">
    <source>
        <dbReference type="Proteomes" id="UP001165122"/>
    </source>
</evidence>
<sequence length="147" mass="16612">MKYSQSPSKSAALAKFPPNCAFPGCRKPAHQLCGRCLETHFYSAKHQMEHWRWHKKICVAPQKKISASAPPAPSVPLKGSVEVDDDTCIICLDNVVSAKLRPCGHSTTCKECTRVLITRSETCPLCRKAFIICWKITRRRWSITREL</sequence>
<name>A0A9W7A8W0_9STRA</name>
<dbReference type="SMART" id="SM00184">
    <property type="entry name" value="RING"/>
    <property type="match status" value="1"/>
</dbReference>
<accession>A0A9W7A8W0</accession>
<feature type="domain" description="RING-type" evidence="2">
    <location>
        <begin position="88"/>
        <end position="127"/>
    </location>
</feature>
<proteinExistence type="predicted"/>
<organism evidence="3 4">
    <name type="scientific">Triparma laevis f. longispina</name>
    <dbReference type="NCBI Taxonomy" id="1714387"/>
    <lineage>
        <taxon>Eukaryota</taxon>
        <taxon>Sar</taxon>
        <taxon>Stramenopiles</taxon>
        <taxon>Ochrophyta</taxon>
        <taxon>Bolidophyceae</taxon>
        <taxon>Parmales</taxon>
        <taxon>Triparmaceae</taxon>
        <taxon>Triparma</taxon>
    </lineage>
</organism>
<evidence type="ECO:0000259" key="2">
    <source>
        <dbReference type="PROSITE" id="PS50089"/>
    </source>
</evidence>
<comment type="caution">
    <text evidence="3">The sequence shown here is derived from an EMBL/GenBank/DDBJ whole genome shotgun (WGS) entry which is preliminary data.</text>
</comment>
<dbReference type="InterPro" id="IPR001841">
    <property type="entry name" value="Znf_RING"/>
</dbReference>
<keyword evidence="1" id="KW-0479">Metal-binding</keyword>
<dbReference type="Gene3D" id="6.10.140.2220">
    <property type="match status" value="1"/>
</dbReference>
<evidence type="ECO:0000256" key="1">
    <source>
        <dbReference type="PROSITE-ProRule" id="PRU00175"/>
    </source>
</evidence>
<dbReference type="Pfam" id="PF13920">
    <property type="entry name" value="zf-C3HC4_3"/>
    <property type="match status" value="1"/>
</dbReference>
<keyword evidence="1" id="KW-0863">Zinc-finger</keyword>
<keyword evidence="1" id="KW-0862">Zinc</keyword>
<dbReference type="EMBL" id="BRXW01000590">
    <property type="protein sequence ID" value="GMH68136.1"/>
    <property type="molecule type" value="Genomic_DNA"/>
</dbReference>
<dbReference type="GO" id="GO:0008270">
    <property type="term" value="F:zinc ion binding"/>
    <property type="evidence" value="ECO:0007669"/>
    <property type="project" value="UniProtKB-KW"/>
</dbReference>
<dbReference type="PROSITE" id="PS50089">
    <property type="entry name" value="ZF_RING_2"/>
    <property type="match status" value="1"/>
</dbReference>
<dbReference type="Proteomes" id="UP001165122">
    <property type="component" value="Unassembled WGS sequence"/>
</dbReference>
<reference evidence="4" key="1">
    <citation type="journal article" date="2023" name="Commun. Biol.">
        <title>Genome analysis of Parmales, the sister group of diatoms, reveals the evolutionary specialization of diatoms from phago-mixotrophs to photoautotrophs.</title>
        <authorList>
            <person name="Ban H."/>
            <person name="Sato S."/>
            <person name="Yoshikawa S."/>
            <person name="Yamada K."/>
            <person name="Nakamura Y."/>
            <person name="Ichinomiya M."/>
            <person name="Sato N."/>
            <person name="Blanc-Mathieu R."/>
            <person name="Endo H."/>
            <person name="Kuwata A."/>
            <person name="Ogata H."/>
        </authorList>
    </citation>
    <scope>NUCLEOTIDE SEQUENCE [LARGE SCALE GENOMIC DNA]</scope>
    <source>
        <strain evidence="4">NIES 3700</strain>
    </source>
</reference>
<gene>
    <name evidence="3" type="ORF">TrLO_g13713</name>
</gene>
<dbReference type="SUPFAM" id="SSF144232">
    <property type="entry name" value="HIT/MYND zinc finger-like"/>
    <property type="match status" value="1"/>
</dbReference>
<protein>
    <recommendedName>
        <fullName evidence="2">RING-type domain-containing protein</fullName>
    </recommendedName>
</protein>
<dbReference type="SUPFAM" id="SSF57850">
    <property type="entry name" value="RING/U-box"/>
    <property type="match status" value="1"/>
</dbReference>
<dbReference type="InterPro" id="IPR013083">
    <property type="entry name" value="Znf_RING/FYVE/PHD"/>
</dbReference>
<dbReference type="OrthoDB" id="105150at2759"/>
<dbReference type="Gene3D" id="3.30.40.10">
    <property type="entry name" value="Zinc/RING finger domain, C3HC4 (zinc finger)"/>
    <property type="match status" value="1"/>
</dbReference>
<evidence type="ECO:0000313" key="3">
    <source>
        <dbReference type="EMBL" id="GMH68136.1"/>
    </source>
</evidence>